<keyword evidence="5 7" id="KW-0472">Membrane</keyword>
<evidence type="ECO:0000256" key="2">
    <source>
        <dbReference type="ARBA" id="ARBA00022475"/>
    </source>
</evidence>
<dbReference type="EMBL" id="FP565814">
    <property type="protein sequence ID" value="CBH25989.1"/>
    <property type="molecule type" value="Genomic_DNA"/>
</dbReference>
<evidence type="ECO:0000256" key="5">
    <source>
        <dbReference type="ARBA" id="ARBA00023136"/>
    </source>
</evidence>
<protein>
    <submittedName>
        <fullName evidence="10">ABC transporter, ATP-binding protein</fullName>
    </submittedName>
</protein>
<dbReference type="PANTHER" id="PTHR30572">
    <property type="entry name" value="MEMBRANE COMPONENT OF TRANSPORTER-RELATED"/>
    <property type="match status" value="1"/>
</dbReference>
<dbReference type="GO" id="GO:0022857">
    <property type="term" value="F:transmembrane transporter activity"/>
    <property type="evidence" value="ECO:0007669"/>
    <property type="project" value="TreeGrafter"/>
</dbReference>
<dbReference type="GO" id="GO:0005886">
    <property type="term" value="C:plasma membrane"/>
    <property type="evidence" value="ECO:0007669"/>
    <property type="project" value="UniProtKB-SubCell"/>
</dbReference>
<dbReference type="AlphaFoldDB" id="D5HD84"/>
<evidence type="ECO:0000313" key="11">
    <source>
        <dbReference type="Proteomes" id="UP000000933"/>
    </source>
</evidence>
<dbReference type="Pfam" id="PF12704">
    <property type="entry name" value="MacB_PCD"/>
    <property type="match status" value="1"/>
</dbReference>
<dbReference type="KEGG" id="srm:SRM_03068"/>
<comment type="similarity">
    <text evidence="6">Belongs to the ABC-4 integral membrane protein family.</text>
</comment>
<evidence type="ECO:0000259" key="9">
    <source>
        <dbReference type="Pfam" id="PF12704"/>
    </source>
</evidence>
<reference evidence="10 11" key="1">
    <citation type="journal article" date="2010" name="ISME J.">
        <title>Fine-scale evolution: genomic, phenotypic and ecological differentiation in two coexisting Salinibacter ruber strains.</title>
        <authorList>
            <person name="Pena A."/>
            <person name="Teeling H."/>
            <person name="Huerta-Cepas J."/>
            <person name="Santos F."/>
            <person name="Yarza P."/>
            <person name="Brito-Echeverria J."/>
            <person name="Lucio M."/>
            <person name="Schmitt-Kopplin P."/>
            <person name="Meseguer I."/>
            <person name="Schenowitz C."/>
            <person name="Dossat C."/>
            <person name="Barbe V."/>
            <person name="Dopazo J."/>
            <person name="Rossello-Mora R."/>
            <person name="Schuler M."/>
            <person name="Glockner F.O."/>
            <person name="Amann R."/>
            <person name="Gabaldon T."/>
            <person name="Anton J."/>
        </authorList>
    </citation>
    <scope>NUCLEOTIDE SEQUENCE [LARGE SCALE GENOMIC DNA]</scope>
    <source>
        <strain evidence="10 11">M8</strain>
    </source>
</reference>
<evidence type="ECO:0000313" key="10">
    <source>
        <dbReference type="EMBL" id="CBH25989.1"/>
    </source>
</evidence>
<dbReference type="Pfam" id="PF02687">
    <property type="entry name" value="FtsX"/>
    <property type="match status" value="1"/>
</dbReference>
<feature type="transmembrane region" description="Helical" evidence="7">
    <location>
        <begin position="314"/>
        <end position="342"/>
    </location>
</feature>
<feature type="domain" description="MacB-like periplasmic core" evidence="9">
    <location>
        <begin position="53"/>
        <end position="280"/>
    </location>
</feature>
<evidence type="ECO:0000256" key="7">
    <source>
        <dbReference type="SAM" id="Phobius"/>
    </source>
</evidence>
<comment type="subcellular location">
    <subcellularLocation>
        <location evidence="1">Cell membrane</location>
        <topology evidence="1">Multi-pass membrane protein</topology>
    </subcellularLocation>
</comment>
<accession>D5HD84</accession>
<reference evidence="11" key="2">
    <citation type="submission" date="2010-04" db="EMBL/GenBank/DDBJ databases">
        <title>Genome sequence of Salinibacter ruber M8.</title>
        <authorList>
            <consortium name="Genoscope"/>
        </authorList>
    </citation>
    <scope>NUCLEOTIDE SEQUENCE [LARGE SCALE GENOMIC DNA]</scope>
    <source>
        <strain evidence="11">M8</strain>
    </source>
</reference>
<feature type="transmembrane region" description="Helical" evidence="7">
    <location>
        <begin position="363"/>
        <end position="388"/>
    </location>
</feature>
<organism evidence="10 11">
    <name type="scientific">Salinibacter ruber (strain M8)</name>
    <dbReference type="NCBI Taxonomy" id="761659"/>
    <lineage>
        <taxon>Bacteria</taxon>
        <taxon>Pseudomonadati</taxon>
        <taxon>Rhodothermota</taxon>
        <taxon>Rhodothermia</taxon>
        <taxon>Rhodothermales</taxon>
        <taxon>Salinibacteraceae</taxon>
        <taxon>Salinibacter</taxon>
    </lineage>
</organism>
<evidence type="ECO:0000256" key="3">
    <source>
        <dbReference type="ARBA" id="ARBA00022692"/>
    </source>
</evidence>
<dbReference type="GO" id="GO:0005524">
    <property type="term" value="F:ATP binding"/>
    <property type="evidence" value="ECO:0007669"/>
    <property type="project" value="UniProtKB-KW"/>
</dbReference>
<dbReference type="Proteomes" id="UP000000933">
    <property type="component" value="Chromosome"/>
</dbReference>
<dbReference type="HOGENOM" id="CLU_000604_8_0_10"/>
<keyword evidence="10" id="KW-0547">Nucleotide-binding</keyword>
<feature type="domain" description="ABC3 transporter permease C-terminal" evidence="8">
    <location>
        <begin position="322"/>
        <end position="434"/>
    </location>
</feature>
<keyword evidence="10" id="KW-0067">ATP-binding</keyword>
<dbReference type="PANTHER" id="PTHR30572:SF4">
    <property type="entry name" value="ABC TRANSPORTER PERMEASE YTRF"/>
    <property type="match status" value="1"/>
</dbReference>
<feature type="transmembrane region" description="Helical" evidence="7">
    <location>
        <begin position="55"/>
        <end position="77"/>
    </location>
</feature>
<dbReference type="InterPro" id="IPR050250">
    <property type="entry name" value="Macrolide_Exporter_MacB"/>
</dbReference>
<dbReference type="InterPro" id="IPR003838">
    <property type="entry name" value="ABC3_permease_C"/>
</dbReference>
<evidence type="ECO:0000256" key="1">
    <source>
        <dbReference type="ARBA" id="ARBA00004651"/>
    </source>
</evidence>
<evidence type="ECO:0000256" key="4">
    <source>
        <dbReference type="ARBA" id="ARBA00022989"/>
    </source>
</evidence>
<feature type="transmembrane region" description="Helical" evidence="7">
    <location>
        <begin position="408"/>
        <end position="430"/>
    </location>
</feature>
<dbReference type="InterPro" id="IPR025857">
    <property type="entry name" value="MacB_PCD"/>
</dbReference>
<keyword evidence="2" id="KW-1003">Cell membrane</keyword>
<keyword evidence="4 7" id="KW-1133">Transmembrane helix</keyword>
<proteinExistence type="inferred from homology"/>
<sequence>MGARPRRKPTKKRRKCRFVFVERLREPMRRFVFEVVEGVRIAGQAIWANKMRSTLTTLGVIIGIAAVTLMATVINGLDQEFEKALSQLGTDVLYVDQFPWGQNADREWWRLRNRPAIQPALAETIQERSRFAEAAAPMIDTDQQTTYRGREVEAEVMGSPPQYGRIRNVELRRGRFYTQAEERAGRQVCVIGATIAEELFPAITPLGKEVKMGGVPCTVVGVQTKKGESMFGGPGSPDERILMPFRTYDKVFGVSRREGVTVMAKVGNSALMNRAEEELTGIVRTARGVGPGEENNFAINDQQQVMDSFASVRIAIYGVGLFLTGLALVVGGIGVMNIMFVSVRERTKEIGIRKAVGAKRRTILFQFLVEAVIVCLIGGVLGLGLSALGTMGVSALGLNASLPAQTVGLAFAICVGVGILFGIAPAWQAATADPIDALRYE</sequence>
<name>D5HD84_SALRM</name>
<evidence type="ECO:0000256" key="6">
    <source>
        <dbReference type="ARBA" id="ARBA00038076"/>
    </source>
</evidence>
<keyword evidence="3 7" id="KW-0812">Transmembrane</keyword>
<evidence type="ECO:0000259" key="8">
    <source>
        <dbReference type="Pfam" id="PF02687"/>
    </source>
</evidence>
<gene>
    <name evidence="10" type="primary">ybjZ</name>
    <name evidence="10" type="ordered locus">SRM_03068</name>
</gene>